<reference evidence="2" key="1">
    <citation type="submission" date="2016-06" db="EMBL/GenBank/DDBJ databases">
        <title>Parallel loss of symbiosis genes in relatives of nitrogen-fixing non-legume Parasponia.</title>
        <authorList>
            <person name="Van Velzen R."/>
            <person name="Holmer R."/>
            <person name="Bu F."/>
            <person name="Rutten L."/>
            <person name="Van Zeijl A."/>
            <person name="Liu W."/>
            <person name="Santuari L."/>
            <person name="Cao Q."/>
            <person name="Sharma T."/>
            <person name="Shen D."/>
            <person name="Roswanjaya Y."/>
            <person name="Wardhani T."/>
            <person name="Kalhor M.S."/>
            <person name="Jansen J."/>
            <person name="Van den Hoogen J."/>
            <person name="Gungor B."/>
            <person name="Hartog M."/>
            <person name="Hontelez J."/>
            <person name="Verver J."/>
            <person name="Yang W.-C."/>
            <person name="Schijlen E."/>
            <person name="Repin R."/>
            <person name="Schilthuizen M."/>
            <person name="Schranz E."/>
            <person name="Heidstra R."/>
            <person name="Miyata K."/>
            <person name="Fedorova E."/>
            <person name="Kohlen W."/>
            <person name="Bisseling T."/>
            <person name="Smit S."/>
            <person name="Geurts R."/>
        </authorList>
    </citation>
    <scope>NUCLEOTIDE SEQUENCE [LARGE SCALE GENOMIC DNA]</scope>
    <source>
        <strain evidence="2">cv. WU1-14</strain>
    </source>
</reference>
<dbReference type="AlphaFoldDB" id="A0A2P5AGN8"/>
<protein>
    <submittedName>
        <fullName evidence="1">Uncharacterized protein</fullName>
    </submittedName>
</protein>
<evidence type="ECO:0000313" key="2">
    <source>
        <dbReference type="Proteomes" id="UP000237105"/>
    </source>
</evidence>
<comment type="caution">
    <text evidence="1">The sequence shown here is derived from an EMBL/GenBank/DDBJ whole genome shotgun (WGS) entry which is preliminary data.</text>
</comment>
<name>A0A2P5AGN8_PARAD</name>
<proteinExistence type="predicted"/>
<keyword evidence="2" id="KW-1185">Reference proteome</keyword>
<evidence type="ECO:0000313" key="1">
    <source>
        <dbReference type="EMBL" id="PON35683.1"/>
    </source>
</evidence>
<organism evidence="1 2">
    <name type="scientific">Parasponia andersonii</name>
    <name type="common">Sponia andersonii</name>
    <dbReference type="NCBI Taxonomy" id="3476"/>
    <lineage>
        <taxon>Eukaryota</taxon>
        <taxon>Viridiplantae</taxon>
        <taxon>Streptophyta</taxon>
        <taxon>Embryophyta</taxon>
        <taxon>Tracheophyta</taxon>
        <taxon>Spermatophyta</taxon>
        <taxon>Magnoliopsida</taxon>
        <taxon>eudicotyledons</taxon>
        <taxon>Gunneridae</taxon>
        <taxon>Pentapetalae</taxon>
        <taxon>rosids</taxon>
        <taxon>fabids</taxon>
        <taxon>Rosales</taxon>
        <taxon>Cannabaceae</taxon>
        <taxon>Parasponia</taxon>
    </lineage>
</organism>
<sequence>METPSSKSRALVKSNSSGHLTSYGLLLFFVWAVEEHGQWPRADFVELSSDILGLIFWACSQRHPVFKRVCTTSSGLLYI</sequence>
<gene>
    <name evidence="1" type="ORF">PanWU01x14_334210</name>
</gene>
<accession>A0A2P5AGN8</accession>
<dbReference type="EMBL" id="JXTB01000601">
    <property type="protein sequence ID" value="PON35683.1"/>
    <property type="molecule type" value="Genomic_DNA"/>
</dbReference>
<dbReference type="Proteomes" id="UP000237105">
    <property type="component" value="Unassembled WGS sequence"/>
</dbReference>